<dbReference type="AlphaFoldDB" id="A0A4C1U7K7"/>
<feature type="signal peptide" evidence="1">
    <location>
        <begin position="1"/>
        <end position="17"/>
    </location>
</feature>
<reference evidence="2 3" key="1">
    <citation type="journal article" date="2019" name="Commun. Biol.">
        <title>The bagworm genome reveals a unique fibroin gene that provides high tensile strength.</title>
        <authorList>
            <person name="Kono N."/>
            <person name="Nakamura H."/>
            <person name="Ohtoshi R."/>
            <person name="Tomita M."/>
            <person name="Numata K."/>
            <person name="Arakawa K."/>
        </authorList>
    </citation>
    <scope>NUCLEOTIDE SEQUENCE [LARGE SCALE GENOMIC DNA]</scope>
</reference>
<organism evidence="2 3">
    <name type="scientific">Eumeta variegata</name>
    <name type="common">Bagworm moth</name>
    <name type="synonym">Eumeta japonica</name>
    <dbReference type="NCBI Taxonomy" id="151549"/>
    <lineage>
        <taxon>Eukaryota</taxon>
        <taxon>Metazoa</taxon>
        <taxon>Ecdysozoa</taxon>
        <taxon>Arthropoda</taxon>
        <taxon>Hexapoda</taxon>
        <taxon>Insecta</taxon>
        <taxon>Pterygota</taxon>
        <taxon>Neoptera</taxon>
        <taxon>Endopterygota</taxon>
        <taxon>Lepidoptera</taxon>
        <taxon>Glossata</taxon>
        <taxon>Ditrysia</taxon>
        <taxon>Tineoidea</taxon>
        <taxon>Psychidae</taxon>
        <taxon>Oiketicinae</taxon>
        <taxon>Eumeta</taxon>
    </lineage>
</organism>
<dbReference type="Proteomes" id="UP000299102">
    <property type="component" value="Unassembled WGS sequence"/>
</dbReference>
<keyword evidence="1" id="KW-0732">Signal</keyword>
<name>A0A4C1U7K7_EUMVA</name>
<proteinExistence type="predicted"/>
<accession>A0A4C1U7K7</accession>
<comment type="caution">
    <text evidence="2">The sequence shown here is derived from an EMBL/GenBank/DDBJ whole genome shotgun (WGS) entry which is preliminary data.</text>
</comment>
<gene>
    <name evidence="2" type="ORF">EVAR_22564_1</name>
</gene>
<protein>
    <recommendedName>
        <fullName evidence="4">Secreted protein</fullName>
    </recommendedName>
</protein>
<evidence type="ECO:0008006" key="4">
    <source>
        <dbReference type="Google" id="ProtNLM"/>
    </source>
</evidence>
<keyword evidence="3" id="KW-1185">Reference proteome</keyword>
<sequence>MRPEVLLLLGMIAAVRAKEVVRGAYNYHERVGIPEAERKLKQKKKSRSSASTAAEWLQLPLWLNIFLKSHQLWWTHNGTSMSKSPLYRQIIEGNRLRGFLEPAECRWSSYTNSELSASRCYHKR</sequence>
<feature type="chain" id="PRO_5020036775" description="Secreted protein" evidence="1">
    <location>
        <begin position="18"/>
        <end position="124"/>
    </location>
</feature>
<evidence type="ECO:0000313" key="3">
    <source>
        <dbReference type="Proteomes" id="UP000299102"/>
    </source>
</evidence>
<evidence type="ECO:0000256" key="1">
    <source>
        <dbReference type="SAM" id="SignalP"/>
    </source>
</evidence>
<evidence type="ECO:0000313" key="2">
    <source>
        <dbReference type="EMBL" id="GBP22278.1"/>
    </source>
</evidence>
<dbReference type="EMBL" id="BGZK01000138">
    <property type="protein sequence ID" value="GBP22278.1"/>
    <property type="molecule type" value="Genomic_DNA"/>
</dbReference>